<dbReference type="PANTHER" id="PTHR19303:SF16">
    <property type="entry name" value="JERKY PROTEIN HOMOLOG-LIKE"/>
    <property type="match status" value="1"/>
</dbReference>
<dbReference type="PANTHER" id="PTHR19303">
    <property type="entry name" value="TRANSPOSON"/>
    <property type="match status" value="1"/>
</dbReference>
<protein>
    <recommendedName>
        <fullName evidence="4">HTH CENPB-type domain-containing protein</fullName>
    </recommendedName>
</protein>
<dbReference type="EMBL" id="GEBQ01026611">
    <property type="protein sequence ID" value="JAT13366.1"/>
    <property type="molecule type" value="Transcribed_RNA"/>
</dbReference>
<dbReference type="InterPro" id="IPR050863">
    <property type="entry name" value="CenT-Element_Derived"/>
</dbReference>
<evidence type="ECO:0000256" key="1">
    <source>
        <dbReference type="ARBA" id="ARBA00004123"/>
    </source>
</evidence>
<dbReference type="SMART" id="SM00674">
    <property type="entry name" value="CENPB"/>
    <property type="match status" value="1"/>
</dbReference>
<dbReference type="PROSITE" id="PS51253">
    <property type="entry name" value="HTH_CENPB"/>
    <property type="match status" value="1"/>
</dbReference>
<dbReference type="Gene3D" id="1.10.10.10">
    <property type="entry name" value="Winged helix-like DNA-binding domain superfamily/Winged helix DNA-binding domain"/>
    <property type="match status" value="1"/>
</dbReference>
<dbReference type="Pfam" id="PF03221">
    <property type="entry name" value="HTH_Tnp_Tc5"/>
    <property type="match status" value="1"/>
</dbReference>
<sequence length="159" mass="18269">MDKRKRVVLPIEKKLKIISKFQKGHTVKTIIIEYNVHEATVRGIIKLKEAMLKFACLSDSSPSMKKRKTMKKSTYKNLDKALLEWFNNQRAIGNPVNDPILATKAKDFFTSLGLEAQFEASSGWLPRFKIRHGIRELDIQEEILSGKKDAAVEICVYFK</sequence>
<dbReference type="GO" id="GO:0003677">
    <property type="term" value="F:DNA binding"/>
    <property type="evidence" value="ECO:0007669"/>
    <property type="project" value="UniProtKB-KW"/>
</dbReference>
<feature type="domain" description="HTH CENPB-type" evidence="4">
    <location>
        <begin position="66"/>
        <end position="138"/>
    </location>
</feature>
<dbReference type="Pfam" id="PF04218">
    <property type="entry name" value="CENP-B_N"/>
    <property type="match status" value="1"/>
</dbReference>
<dbReference type="InterPro" id="IPR036388">
    <property type="entry name" value="WH-like_DNA-bd_sf"/>
</dbReference>
<evidence type="ECO:0000256" key="3">
    <source>
        <dbReference type="ARBA" id="ARBA00023242"/>
    </source>
</evidence>
<evidence type="ECO:0000256" key="2">
    <source>
        <dbReference type="ARBA" id="ARBA00023125"/>
    </source>
</evidence>
<organism evidence="5">
    <name type="scientific">Graphocephala atropunctata</name>
    <dbReference type="NCBI Taxonomy" id="36148"/>
    <lineage>
        <taxon>Eukaryota</taxon>
        <taxon>Metazoa</taxon>
        <taxon>Ecdysozoa</taxon>
        <taxon>Arthropoda</taxon>
        <taxon>Hexapoda</taxon>
        <taxon>Insecta</taxon>
        <taxon>Pterygota</taxon>
        <taxon>Neoptera</taxon>
        <taxon>Paraneoptera</taxon>
        <taxon>Hemiptera</taxon>
        <taxon>Auchenorrhyncha</taxon>
        <taxon>Membracoidea</taxon>
        <taxon>Cicadellidae</taxon>
        <taxon>Cicadellinae</taxon>
        <taxon>Cicadellini</taxon>
        <taxon>Graphocephala</taxon>
    </lineage>
</organism>
<dbReference type="InterPro" id="IPR009057">
    <property type="entry name" value="Homeodomain-like_sf"/>
</dbReference>
<dbReference type="AlphaFoldDB" id="A0A1B6KPK0"/>
<accession>A0A1B6KPK0</accession>
<name>A0A1B6KPK0_9HEMI</name>
<evidence type="ECO:0000259" key="4">
    <source>
        <dbReference type="PROSITE" id="PS51253"/>
    </source>
</evidence>
<dbReference type="Gene3D" id="1.10.10.60">
    <property type="entry name" value="Homeodomain-like"/>
    <property type="match status" value="1"/>
</dbReference>
<comment type="subcellular location">
    <subcellularLocation>
        <location evidence="1">Nucleus</location>
    </subcellularLocation>
</comment>
<dbReference type="InterPro" id="IPR007889">
    <property type="entry name" value="HTH_Psq"/>
</dbReference>
<gene>
    <name evidence="5" type="ORF">g.44759</name>
</gene>
<dbReference type="SUPFAM" id="SSF46689">
    <property type="entry name" value="Homeodomain-like"/>
    <property type="match status" value="2"/>
</dbReference>
<evidence type="ECO:0000313" key="5">
    <source>
        <dbReference type="EMBL" id="JAT13366.1"/>
    </source>
</evidence>
<dbReference type="GO" id="GO:0005634">
    <property type="term" value="C:nucleus"/>
    <property type="evidence" value="ECO:0007669"/>
    <property type="project" value="UniProtKB-SubCell"/>
</dbReference>
<dbReference type="InterPro" id="IPR006600">
    <property type="entry name" value="HTH_CenpB_DNA-bd_dom"/>
</dbReference>
<reference evidence="5" key="1">
    <citation type="submission" date="2015-11" db="EMBL/GenBank/DDBJ databases">
        <title>De novo transcriptome assembly of four potential Pierce s Disease insect vectors from Arizona vineyards.</title>
        <authorList>
            <person name="Tassone E.E."/>
        </authorList>
    </citation>
    <scope>NUCLEOTIDE SEQUENCE</scope>
</reference>
<proteinExistence type="predicted"/>
<keyword evidence="2" id="KW-0238">DNA-binding</keyword>
<keyword evidence="3" id="KW-0539">Nucleus</keyword>